<accession>M3A2L0</accession>
<evidence type="ECO:0000313" key="2">
    <source>
        <dbReference type="EMBL" id="EME66749.1"/>
    </source>
</evidence>
<keyword evidence="2" id="KW-0378">Hydrolase</keyword>
<dbReference type="EMBL" id="AOEX01000016">
    <property type="protein sequence ID" value="EME66749.1"/>
    <property type="molecule type" value="Genomic_DNA"/>
</dbReference>
<name>M3A2L0_9NOCA</name>
<dbReference type="Gene3D" id="3.40.50.1820">
    <property type="entry name" value="alpha/beta hydrolase"/>
    <property type="match status" value="1"/>
</dbReference>
<dbReference type="RefSeq" id="WP_003934560.1">
    <property type="nucleotide sequence ID" value="NZ_AOEX01000016.1"/>
</dbReference>
<sequence length="245" mass="26221">MHFPTAPFTLVFVPGMQCTEDTFAPVVNYLRGRFGERVPMTIRPVRAYSLEEAVDDLLGTGDRIVPVGHSLGGTVALAAARLAPHRVPALATVCANPRGPRPTQRAAWNDQISRVARGELAGCIDEVLPQLVGDASPDLAARVRAMMEATGELRYLQQLQIQHQRIDERPALADFDGPVLAVAAENDRLIPVPVATEIADTAPRGTSTVVPGAGHMLPLEQPATVAIALGSWVEQLLDSYATALQ</sequence>
<keyword evidence="3" id="KW-1185">Reference proteome</keyword>
<organism evidence="2 3">
    <name type="scientific">Rhodococcus ruber BKS 20-38</name>
    <dbReference type="NCBI Taxonomy" id="1278076"/>
    <lineage>
        <taxon>Bacteria</taxon>
        <taxon>Bacillati</taxon>
        <taxon>Actinomycetota</taxon>
        <taxon>Actinomycetes</taxon>
        <taxon>Mycobacteriales</taxon>
        <taxon>Nocardiaceae</taxon>
        <taxon>Rhodococcus</taxon>
    </lineage>
</organism>
<evidence type="ECO:0000313" key="3">
    <source>
        <dbReference type="Proteomes" id="UP000011731"/>
    </source>
</evidence>
<proteinExistence type="predicted"/>
<feature type="domain" description="AB hydrolase-1" evidence="1">
    <location>
        <begin position="30"/>
        <end position="226"/>
    </location>
</feature>
<dbReference type="SUPFAM" id="SSF53474">
    <property type="entry name" value="alpha/beta-Hydrolases"/>
    <property type="match status" value="1"/>
</dbReference>
<gene>
    <name evidence="2" type="ORF">G352_02394</name>
</gene>
<dbReference type="PANTHER" id="PTHR43798">
    <property type="entry name" value="MONOACYLGLYCEROL LIPASE"/>
    <property type="match status" value="1"/>
</dbReference>
<dbReference type="PATRIC" id="fig|1278076.4.peg.496"/>
<evidence type="ECO:0000259" key="1">
    <source>
        <dbReference type="Pfam" id="PF12697"/>
    </source>
</evidence>
<dbReference type="GO" id="GO:0016787">
    <property type="term" value="F:hydrolase activity"/>
    <property type="evidence" value="ECO:0007669"/>
    <property type="project" value="UniProtKB-KW"/>
</dbReference>
<reference evidence="2 3" key="1">
    <citation type="journal article" date="2013" name="Genome Announc.">
        <title>Draft Genome Sequence of Rhodococcus ruber Strain BKS 20-38.</title>
        <authorList>
            <person name="Bala M."/>
            <person name="Kumar S."/>
            <person name="Raghava G.P."/>
            <person name="Mayilraj S."/>
        </authorList>
    </citation>
    <scope>NUCLEOTIDE SEQUENCE [LARGE SCALE GENOMIC DNA]</scope>
    <source>
        <strain evidence="2 3">BKS 20-38</strain>
    </source>
</reference>
<dbReference type="Proteomes" id="UP000011731">
    <property type="component" value="Unassembled WGS sequence"/>
</dbReference>
<dbReference type="AlphaFoldDB" id="M3A2L0"/>
<protein>
    <submittedName>
        <fullName evidence="2">Hydrolase</fullName>
    </submittedName>
</protein>
<comment type="caution">
    <text evidence="2">The sequence shown here is derived from an EMBL/GenBank/DDBJ whole genome shotgun (WGS) entry which is preliminary data.</text>
</comment>
<dbReference type="InterPro" id="IPR000073">
    <property type="entry name" value="AB_hydrolase_1"/>
</dbReference>
<dbReference type="InterPro" id="IPR029058">
    <property type="entry name" value="AB_hydrolase_fold"/>
</dbReference>
<dbReference type="InterPro" id="IPR050266">
    <property type="entry name" value="AB_hydrolase_sf"/>
</dbReference>
<dbReference type="Pfam" id="PF12697">
    <property type="entry name" value="Abhydrolase_6"/>
    <property type="match status" value="1"/>
</dbReference>